<dbReference type="GO" id="GO:0072686">
    <property type="term" value="C:mitotic spindle"/>
    <property type="evidence" value="ECO:0007669"/>
    <property type="project" value="TreeGrafter"/>
</dbReference>
<dbReference type="Proteomes" id="UP000794436">
    <property type="component" value="Unassembled WGS sequence"/>
</dbReference>
<feature type="compositionally biased region" description="Basic residues" evidence="5">
    <location>
        <begin position="52"/>
        <end position="61"/>
    </location>
</feature>
<keyword evidence="3" id="KW-0378">Hydrolase</keyword>
<evidence type="ECO:0000256" key="3">
    <source>
        <dbReference type="ARBA" id="ARBA00022801"/>
    </source>
</evidence>
<evidence type="ECO:0000259" key="7">
    <source>
        <dbReference type="PROSITE" id="PS51700"/>
    </source>
</evidence>
<dbReference type="InterPro" id="IPR030397">
    <property type="entry name" value="SEPARIN_core_dom"/>
</dbReference>
<sequence>MASSKDVATQLLALIQARGNAEKALGLLLPQYEALEGDGARVATGGSGLLRRALRERRPRSKSTANGKTTSKTDKDSAKQWTLVAAKVAQGVIKTYAVAQDGKTESDVGAALDLGLVALSIVCQNEALLRLGELVVDNMLYQLAKKATETPKCSGMALWMLGALHVRLWVFHNALCDKLNHPQAESPLRHFDDTKKPQDRPTVKDLVQISSFPAPQSYHSLQFTRLLIGVVNIAANLMLAAAQHDDLLLVAKNALGPWIDHLSRIPGVDPKLPASFNDRVFRILWKCAAEIDAKAKKSDDDHSLSVRSAALSFMLKCPNYTRIYCLQQVRRVGVQFDKGIDQGAKSSRYEPLYLFYLTAANLLFGKLPSKSMWKSDAVEWDFVHFLEHFASICESSKRPVEAQIVLQHGIDYASSLPAEGDSIAASFAVMSAGISLDLISQSLPSIKALEEQIKASVFFSRVKNEDLNRIVRRTRCAKQPIKGEGDPWWSLSLNEALHFSSSGSWTDAGLTLVSRSFRRTATKMYQIYSGKQPPQPPEAREAILTSLFLMGEYLARIRESGVKLSDSVADSLATIEARLLRFLVSVLTGNSTTEEEAVSSDSSKLEECILKFQDLLDQALTSTSQPPTRLQIMVGDLQAVARDCYVCATRFYKLQQFNVVVRTLSSTITLVERYLEYVMRSPVAVDPEKVKAAHNSLRAESIASLLAFCLREERDSTMSRKFYGHAVLYASSLETAPSHADKYVTAVLEERRAGRSCDTTALHSSVGSFLKRVRETWCAREGNSAAKDVVRVLCRGFDQAATHILSRMRSKAEEDTKIEAALVRLCCAIDNEAWSVIVEAEGRAIACQNIRHALSGRKCAFAAYYAGGSLSETLGSMRQAVDQLTEVAECLRLSTEPSKASDLGGAIGWRGVIKLEIGQLLGYEGNTVPTDQTKPAIEREDALADIRQCIALWQDCIGGESATNLSSVALFDPFEMTTCLEALCGALSLICCSALETEARLLLTKIRSTDIQERIVISSAPVFLLQPDTISEASQLDTHARDTRMSGSEEIQLQIADAEAGLSLSSIQLDDTTQAREHLTNARTEIQACRATVKLNQDVFVYKSIAMREAVLHMIESDIYVHEGNMEEAISQARAALSICWKLSKKVGAYSTGDDLESNYELPPEVKAALFSRNDDKTSTIAFKALEYSSWDVLLATKLILCRVAALYSFVNQPHRSSAYYSEAMELVGGLNLVGSRRRPFHGFVELQLLAERTTHAAAVHQLLLSDFDDLPRPTSSTPGTRDELGSILQQGDEIMQHGDLQFLESQLDDAVASYTRALKTLHSCSIPSKGLQTALARCYRRTVKVTLRQFDPKLDSSVDDLLSCLKNLKRATKQCADVVEEHFCTCQLVQASLALLRSSSGKGFLPAEKLVKMMENAYNRGDHLGIQHLSREIRLTLGIASLMMIDSLGLTKTRSTDQIEYFSWTAAHALTNYSTVEPRQTANSTYDQVALFSKQIARLPSNWLMVSISIGTGEEMMLSIIQTGGGAPVSFNLGKTPWYDYMIELCGIIESSRKTLFRDPDDDAGAWTSQRKKEWWTTRKELDDGLHQLIEKMQRMLGFWRSLFVYLPQANHLIGQGYASLLYPDEKLLRRNLWLLSAVIASQEALSDKEILRAIDQIAADENRRISSDAAANLLKQIRQAATMDPTATKDAMTDIPATLEQLAKLKVSELRDKLNHHGLDSSGVKADLVERLLHHLTSSSGTPADIPKDDISIILILDHRLEQFPWEGLDVLRQRPVTRMPSMDLVIKNAERHFETAAANKGEASCVAVDVSRVSFLLNPAGDLMSTQQQLQPVLARGESDFGWHGIVGRIPEEDTLRQFLLESDLFVYCGHGSGEKYFHRDKIRSLPGQSAAALLFGCSSGRLEREGVFGPNGAVISYLRAGSATVLAMLWDVTDRDVDLMSVDLLENWLMRPDKPPQSLASALQASRKLCKLQNLNGLAAVCYGLPTIATRLHHRPLKKPRC</sequence>
<reference evidence="8" key="1">
    <citation type="submission" date="2019-03" db="EMBL/GenBank/DDBJ databases">
        <title>Long read genome sequence of the mycoparasitic Pythium oligandrum ATCC 38472 isolated from sugarbeet rhizosphere.</title>
        <authorList>
            <person name="Gaulin E."/>
        </authorList>
    </citation>
    <scope>NUCLEOTIDE SEQUENCE</scope>
    <source>
        <strain evidence="8">ATCC 38472_TT</strain>
    </source>
</reference>
<dbReference type="GO" id="GO:0005634">
    <property type="term" value="C:nucleus"/>
    <property type="evidence" value="ECO:0007669"/>
    <property type="project" value="InterPro"/>
</dbReference>
<dbReference type="SMART" id="SM00513">
    <property type="entry name" value="SAP"/>
    <property type="match status" value="1"/>
</dbReference>
<evidence type="ECO:0000256" key="1">
    <source>
        <dbReference type="ARBA" id="ARBA00000451"/>
    </source>
</evidence>
<gene>
    <name evidence="8" type="ORF">Poli38472_013827</name>
</gene>
<organism evidence="8 9">
    <name type="scientific">Pythium oligandrum</name>
    <name type="common">Mycoparasitic fungus</name>
    <dbReference type="NCBI Taxonomy" id="41045"/>
    <lineage>
        <taxon>Eukaryota</taxon>
        <taxon>Sar</taxon>
        <taxon>Stramenopiles</taxon>
        <taxon>Oomycota</taxon>
        <taxon>Peronosporomycetes</taxon>
        <taxon>Pythiales</taxon>
        <taxon>Pythiaceae</taxon>
        <taxon>Pythium</taxon>
    </lineage>
</organism>
<dbReference type="InterPro" id="IPR005314">
    <property type="entry name" value="Peptidase_C50"/>
</dbReference>
<dbReference type="InterPro" id="IPR003034">
    <property type="entry name" value="SAP_dom"/>
</dbReference>
<proteinExistence type="predicted"/>
<evidence type="ECO:0000256" key="4">
    <source>
        <dbReference type="ARBA" id="ARBA00022829"/>
    </source>
</evidence>
<protein>
    <recommendedName>
        <fullName evidence="2">separase</fullName>
        <ecNumber evidence="2">3.4.22.49</ecNumber>
    </recommendedName>
</protein>
<dbReference type="Pfam" id="PF03568">
    <property type="entry name" value="Separin_C"/>
    <property type="match status" value="1"/>
</dbReference>
<dbReference type="GO" id="GO:0004197">
    <property type="term" value="F:cysteine-type endopeptidase activity"/>
    <property type="evidence" value="ECO:0007669"/>
    <property type="project" value="InterPro"/>
</dbReference>
<evidence type="ECO:0000313" key="9">
    <source>
        <dbReference type="Proteomes" id="UP000794436"/>
    </source>
</evidence>
<comment type="caution">
    <text evidence="8">The sequence shown here is derived from an EMBL/GenBank/DDBJ whole genome shotgun (WGS) entry which is preliminary data.</text>
</comment>
<dbReference type="GO" id="GO:0005737">
    <property type="term" value="C:cytoplasm"/>
    <property type="evidence" value="ECO:0007669"/>
    <property type="project" value="TreeGrafter"/>
</dbReference>
<dbReference type="GO" id="GO:0051307">
    <property type="term" value="P:meiotic chromosome separation"/>
    <property type="evidence" value="ECO:0007669"/>
    <property type="project" value="TreeGrafter"/>
</dbReference>
<feature type="region of interest" description="Disordered" evidence="5">
    <location>
        <begin position="51"/>
        <end position="76"/>
    </location>
</feature>
<evidence type="ECO:0000259" key="6">
    <source>
        <dbReference type="PROSITE" id="PS50800"/>
    </source>
</evidence>
<name>A0A8K1F9B9_PYTOL</name>
<dbReference type="PROSITE" id="PS50800">
    <property type="entry name" value="SAP"/>
    <property type="match status" value="1"/>
</dbReference>
<dbReference type="EMBL" id="SPLM01000149">
    <property type="protein sequence ID" value="TMW55065.1"/>
    <property type="molecule type" value="Genomic_DNA"/>
</dbReference>
<evidence type="ECO:0000256" key="2">
    <source>
        <dbReference type="ARBA" id="ARBA00012489"/>
    </source>
</evidence>
<dbReference type="PANTHER" id="PTHR12792">
    <property type="entry name" value="EXTRA SPINDLE POLES 1-RELATED"/>
    <property type="match status" value="1"/>
</dbReference>
<dbReference type="EC" id="3.4.22.49" evidence="2"/>
<dbReference type="InterPro" id="IPR036361">
    <property type="entry name" value="SAP_dom_sf"/>
</dbReference>
<keyword evidence="4" id="KW-0159">Chromosome partition</keyword>
<evidence type="ECO:0000256" key="5">
    <source>
        <dbReference type="SAM" id="MobiDB-lite"/>
    </source>
</evidence>
<evidence type="ECO:0000313" key="8">
    <source>
        <dbReference type="EMBL" id="TMW55065.1"/>
    </source>
</evidence>
<feature type="domain" description="Peptidase C50" evidence="7">
    <location>
        <begin position="1813"/>
        <end position="1912"/>
    </location>
</feature>
<dbReference type="PANTHER" id="PTHR12792:SF0">
    <property type="entry name" value="SEPARIN"/>
    <property type="match status" value="1"/>
</dbReference>
<feature type="domain" description="SAP" evidence="6">
    <location>
        <begin position="1704"/>
        <end position="1738"/>
    </location>
</feature>
<dbReference type="SUPFAM" id="SSF68906">
    <property type="entry name" value="SAP domain"/>
    <property type="match status" value="1"/>
</dbReference>
<keyword evidence="9" id="KW-1185">Reference proteome</keyword>
<dbReference type="GO" id="GO:0006508">
    <property type="term" value="P:proteolysis"/>
    <property type="evidence" value="ECO:0007669"/>
    <property type="project" value="InterPro"/>
</dbReference>
<comment type="catalytic activity">
    <reaction evidence="1">
        <text>All bonds known to be hydrolyzed by this endopeptidase have arginine in P1 and an acidic residue in P4. P6 is often occupied by an acidic residue or by a hydroxy-amino-acid residue, the phosphorylation of which enhances cleavage.</text>
        <dbReference type="EC" id="3.4.22.49"/>
    </reaction>
</comment>
<dbReference type="Gene3D" id="1.10.720.30">
    <property type="entry name" value="SAP domain"/>
    <property type="match status" value="1"/>
</dbReference>
<dbReference type="OrthoDB" id="10255632at2759"/>
<accession>A0A8K1F9B9</accession>
<dbReference type="PROSITE" id="PS51700">
    <property type="entry name" value="SEPARIN"/>
    <property type="match status" value="1"/>
</dbReference>